<dbReference type="PANTHER" id="PTHR11373:SF4">
    <property type="entry name" value="DEOXYNUCLEOSIDE TRIPHOSPHATE TRIPHOSPHOHYDROLASE SAMHD1"/>
    <property type="match status" value="1"/>
</dbReference>
<feature type="region of interest" description="Disordered" evidence="1">
    <location>
        <begin position="482"/>
        <end position="516"/>
    </location>
</feature>
<dbReference type="SMART" id="SM00471">
    <property type="entry name" value="HDc"/>
    <property type="match status" value="1"/>
</dbReference>
<dbReference type="GO" id="GO:0008832">
    <property type="term" value="F:dGTPase activity"/>
    <property type="evidence" value="ECO:0007669"/>
    <property type="project" value="TreeGrafter"/>
</dbReference>
<feature type="compositionally biased region" description="Acidic residues" evidence="1">
    <location>
        <begin position="368"/>
        <end position="377"/>
    </location>
</feature>
<evidence type="ECO:0000259" key="2">
    <source>
        <dbReference type="SMART" id="SM00471"/>
    </source>
</evidence>
<evidence type="ECO:0000313" key="4">
    <source>
        <dbReference type="Proteomes" id="UP000310158"/>
    </source>
</evidence>
<dbReference type="SUPFAM" id="SSF109604">
    <property type="entry name" value="HD-domain/PDEase-like"/>
    <property type="match status" value="1"/>
</dbReference>
<dbReference type="Pfam" id="PF01966">
    <property type="entry name" value="HD"/>
    <property type="match status" value="1"/>
</dbReference>
<dbReference type="PANTHER" id="PTHR11373">
    <property type="entry name" value="DEOXYNUCLEOSIDE TRIPHOSPHATE TRIPHOSPHOHYDROLASE"/>
    <property type="match status" value="1"/>
</dbReference>
<dbReference type="CDD" id="cd00077">
    <property type="entry name" value="HDc"/>
    <property type="match status" value="1"/>
</dbReference>
<dbReference type="GO" id="GO:0005634">
    <property type="term" value="C:nucleus"/>
    <property type="evidence" value="ECO:0007669"/>
    <property type="project" value="TreeGrafter"/>
</dbReference>
<gene>
    <name evidence="3" type="ORF">EW146_g6421</name>
</gene>
<dbReference type="Proteomes" id="UP000310158">
    <property type="component" value="Unassembled WGS sequence"/>
</dbReference>
<evidence type="ECO:0000313" key="3">
    <source>
        <dbReference type="EMBL" id="THH13856.1"/>
    </source>
</evidence>
<organism evidence="3 4">
    <name type="scientific">Bondarzewia mesenterica</name>
    <dbReference type="NCBI Taxonomy" id="1095465"/>
    <lineage>
        <taxon>Eukaryota</taxon>
        <taxon>Fungi</taxon>
        <taxon>Dikarya</taxon>
        <taxon>Basidiomycota</taxon>
        <taxon>Agaricomycotina</taxon>
        <taxon>Agaricomycetes</taxon>
        <taxon>Russulales</taxon>
        <taxon>Bondarzewiaceae</taxon>
        <taxon>Bondarzewia</taxon>
    </lineage>
</organism>
<dbReference type="GO" id="GO:0006203">
    <property type="term" value="P:dGTP catabolic process"/>
    <property type="evidence" value="ECO:0007669"/>
    <property type="project" value="TreeGrafter"/>
</dbReference>
<feature type="region of interest" description="Disordered" evidence="1">
    <location>
        <begin position="539"/>
        <end position="581"/>
    </location>
</feature>
<feature type="domain" description="HD/PDEase" evidence="2">
    <location>
        <begin position="62"/>
        <end position="210"/>
    </location>
</feature>
<sequence>MASHNFQSSPAPAKSMVRRFKDPIHDYIPIPLDVCAIVDTKHFQRLRNIKQLGTSYYVWPGASHNRFEHCLGVAHLARLMTEHLQKSQPELAITDRDVRCVMLAGLCHDLGHGPWSHVWDTQFIPQALKGKKWQHEDASEMMFDDMIKHYNLDISTQDATFIKALIIGDNKRCGNPPEKPFLFEIVANKRNGIDVDKFDYIARDSNAIGERGNLSLSRLIDSARVIEDEICYDIKDANQIYEMCYTRFSLHKRIYHHKTAKAIESMVIDAILAAEPTLKIAEQIEMPGKYMYLTDEIMTYIERQVDRPELKESRQIFTRIHERNLYKCVDYKVFEWDMHDVIKAEITPEHIVERAKLLDARPASQEPEGGEFDEVDEQPSQTTDDLEFREDLEALRPQDVVVALSQMHHGMQNSNPLDAVRFYSKHNINSAKRARPGDLSLLMPNNFGEVLLRIYTKDVRYFGIVQAGYRAILQDMRARETKVPSVPPSPTIAATEPSTPPRRKPMSRVTSRSQGVFGSAEALSPSLSDNYFMTVGKDFGRKLPTSPPRTLRSTSTAKRAREEAEVETGAGMSPVRKKRSM</sequence>
<dbReference type="InterPro" id="IPR003607">
    <property type="entry name" value="HD/PDEase_dom"/>
</dbReference>
<dbReference type="InterPro" id="IPR050135">
    <property type="entry name" value="dGTPase-like"/>
</dbReference>
<accession>A0A4S4LNK1</accession>
<dbReference type="Gene3D" id="1.10.3210.10">
    <property type="entry name" value="Hypothetical protein af1432"/>
    <property type="match status" value="1"/>
</dbReference>
<reference evidence="3 4" key="1">
    <citation type="submission" date="2019-02" db="EMBL/GenBank/DDBJ databases">
        <title>Genome sequencing of the rare red list fungi Bondarzewia mesenterica.</title>
        <authorList>
            <person name="Buettner E."/>
            <person name="Kellner H."/>
        </authorList>
    </citation>
    <scope>NUCLEOTIDE SEQUENCE [LARGE SCALE GENOMIC DNA]</scope>
    <source>
        <strain evidence="3 4">DSM 108281</strain>
    </source>
</reference>
<protein>
    <recommendedName>
        <fullName evidence="2">HD/PDEase domain-containing protein</fullName>
    </recommendedName>
</protein>
<dbReference type="Gene3D" id="3.30.70.2760">
    <property type="match status" value="1"/>
</dbReference>
<dbReference type="OrthoDB" id="9991235at2759"/>
<comment type="caution">
    <text evidence="3">The sequence shown here is derived from an EMBL/GenBank/DDBJ whole genome shotgun (WGS) entry which is preliminary data.</text>
</comment>
<name>A0A4S4LNK1_9AGAM</name>
<dbReference type="InterPro" id="IPR006674">
    <property type="entry name" value="HD_domain"/>
</dbReference>
<dbReference type="EMBL" id="SGPL01000320">
    <property type="protein sequence ID" value="THH13856.1"/>
    <property type="molecule type" value="Genomic_DNA"/>
</dbReference>
<dbReference type="AlphaFoldDB" id="A0A4S4LNK1"/>
<proteinExistence type="predicted"/>
<evidence type="ECO:0000256" key="1">
    <source>
        <dbReference type="SAM" id="MobiDB-lite"/>
    </source>
</evidence>
<feature type="region of interest" description="Disordered" evidence="1">
    <location>
        <begin position="360"/>
        <end position="384"/>
    </location>
</feature>
<keyword evidence="4" id="KW-1185">Reference proteome</keyword>